<feature type="domain" description="Redoxin" evidence="2">
    <location>
        <begin position="44"/>
        <end position="159"/>
    </location>
</feature>
<gene>
    <name evidence="3" type="ORF">TW77_15490</name>
</gene>
<feature type="chain" id="PRO_5002475437" evidence="1">
    <location>
        <begin position="21"/>
        <end position="168"/>
    </location>
</feature>
<dbReference type="CDD" id="cd02966">
    <property type="entry name" value="TlpA_like_family"/>
    <property type="match status" value="1"/>
</dbReference>
<dbReference type="PANTHER" id="PTHR42852">
    <property type="entry name" value="THIOL:DISULFIDE INTERCHANGE PROTEIN DSBE"/>
    <property type="match status" value="1"/>
</dbReference>
<accession>A0A0F4QLG5</accession>
<evidence type="ECO:0000256" key="1">
    <source>
        <dbReference type="SAM" id="SignalP"/>
    </source>
</evidence>
<sequence length="168" mass="18733">MIKRLAMAALIAALGSQLSACHTTQQPVPHAKGYETYINPGDIFKHTQLTNIDGQPVVLARGKKLVILFATWCSDSQRTLNELKASALLTDPTLQIIAIGREEDADTLKAFRTSFGIDFQLVADPDRAIYQHYANKGIPRLIMLDEHNRVVNTLIGEQPGIIEQVRWR</sequence>
<feature type="signal peptide" evidence="1">
    <location>
        <begin position="1"/>
        <end position="20"/>
    </location>
</feature>
<evidence type="ECO:0000313" key="4">
    <source>
        <dbReference type="Proteomes" id="UP000033452"/>
    </source>
</evidence>
<name>A0A0F4QLG5_9GAMM</name>
<dbReference type="RefSeq" id="WP_046005886.1">
    <property type="nucleotide sequence ID" value="NZ_JXYA01000037.1"/>
</dbReference>
<evidence type="ECO:0000313" key="3">
    <source>
        <dbReference type="EMBL" id="KJZ07492.1"/>
    </source>
</evidence>
<dbReference type="PANTHER" id="PTHR42852:SF17">
    <property type="entry name" value="THIOREDOXIN-LIKE PROTEIN HI_1115"/>
    <property type="match status" value="1"/>
</dbReference>
<dbReference type="Proteomes" id="UP000033452">
    <property type="component" value="Unassembled WGS sequence"/>
</dbReference>
<dbReference type="InterPro" id="IPR050553">
    <property type="entry name" value="Thioredoxin_ResA/DsbE_sf"/>
</dbReference>
<dbReference type="SUPFAM" id="SSF52833">
    <property type="entry name" value="Thioredoxin-like"/>
    <property type="match status" value="1"/>
</dbReference>
<keyword evidence="4" id="KW-1185">Reference proteome</keyword>
<dbReference type="InterPro" id="IPR036249">
    <property type="entry name" value="Thioredoxin-like_sf"/>
</dbReference>
<dbReference type="InterPro" id="IPR013740">
    <property type="entry name" value="Redoxin"/>
</dbReference>
<proteinExistence type="predicted"/>
<dbReference type="EMBL" id="JXYA01000037">
    <property type="protein sequence ID" value="KJZ07492.1"/>
    <property type="molecule type" value="Genomic_DNA"/>
</dbReference>
<organism evidence="3 4">
    <name type="scientific">Pseudoalteromonas rubra</name>
    <dbReference type="NCBI Taxonomy" id="43658"/>
    <lineage>
        <taxon>Bacteria</taxon>
        <taxon>Pseudomonadati</taxon>
        <taxon>Pseudomonadota</taxon>
        <taxon>Gammaproteobacteria</taxon>
        <taxon>Alteromonadales</taxon>
        <taxon>Pseudoalteromonadaceae</taxon>
        <taxon>Pseudoalteromonas</taxon>
    </lineage>
</organism>
<dbReference type="Gene3D" id="3.40.30.10">
    <property type="entry name" value="Glutaredoxin"/>
    <property type="match status" value="1"/>
</dbReference>
<protein>
    <submittedName>
        <fullName evidence="3">Redoxin domain protein</fullName>
    </submittedName>
</protein>
<dbReference type="AlphaFoldDB" id="A0A0F4QLG5"/>
<dbReference type="Pfam" id="PF08534">
    <property type="entry name" value="Redoxin"/>
    <property type="match status" value="1"/>
</dbReference>
<keyword evidence="1" id="KW-0732">Signal</keyword>
<evidence type="ECO:0000259" key="2">
    <source>
        <dbReference type="Pfam" id="PF08534"/>
    </source>
</evidence>
<dbReference type="OrthoDB" id="6398367at2"/>
<dbReference type="GO" id="GO:0016491">
    <property type="term" value="F:oxidoreductase activity"/>
    <property type="evidence" value="ECO:0007669"/>
    <property type="project" value="InterPro"/>
</dbReference>
<comment type="caution">
    <text evidence="3">The sequence shown here is derived from an EMBL/GenBank/DDBJ whole genome shotgun (WGS) entry which is preliminary data.</text>
</comment>
<dbReference type="PATRIC" id="fig|43658.5.peg.3276"/>
<reference evidence="3 4" key="1">
    <citation type="journal article" date="2015" name="BMC Genomics">
        <title>Genome mining reveals unlocked bioactive potential of marine Gram-negative bacteria.</title>
        <authorList>
            <person name="Machado H."/>
            <person name="Sonnenschein E.C."/>
            <person name="Melchiorsen J."/>
            <person name="Gram L."/>
        </authorList>
    </citation>
    <scope>NUCLEOTIDE SEQUENCE [LARGE SCALE GENOMIC DNA]</scope>
    <source>
        <strain evidence="3 4">S2471</strain>
    </source>
</reference>